<reference evidence="2" key="1">
    <citation type="submission" date="2019-03" db="EMBL/GenBank/DDBJ databases">
        <authorList>
            <person name="Mank J."/>
            <person name="Almeida P."/>
        </authorList>
    </citation>
    <scope>NUCLEOTIDE SEQUENCE</scope>
    <source>
        <strain evidence="2">78183</strain>
    </source>
</reference>
<dbReference type="EMBL" id="CAADRP010001559">
    <property type="protein sequence ID" value="VFU41169.1"/>
    <property type="molecule type" value="Genomic_DNA"/>
</dbReference>
<protein>
    <submittedName>
        <fullName evidence="2">Uncharacterized protein</fullName>
    </submittedName>
</protein>
<gene>
    <name evidence="2" type="ORF">SVIM_LOCUS240844</name>
</gene>
<evidence type="ECO:0000256" key="1">
    <source>
        <dbReference type="SAM" id="MobiDB-lite"/>
    </source>
</evidence>
<accession>A0A6N2LM75</accession>
<dbReference type="AlphaFoldDB" id="A0A6N2LM75"/>
<proteinExistence type="predicted"/>
<evidence type="ECO:0000313" key="2">
    <source>
        <dbReference type="EMBL" id="VFU41169.1"/>
    </source>
</evidence>
<feature type="region of interest" description="Disordered" evidence="1">
    <location>
        <begin position="14"/>
        <end position="37"/>
    </location>
</feature>
<sequence length="74" mass="8175">MAFSSSFLLRFSTTAVTTPSPPPRNSTEGTFQKHHQGPSVWHLEEEISFLLQATLSAIQGEQGFGRHGGELWFA</sequence>
<name>A0A6N2LM75_SALVM</name>
<organism evidence="2">
    <name type="scientific">Salix viminalis</name>
    <name type="common">Common osier</name>
    <name type="synonym">Basket willow</name>
    <dbReference type="NCBI Taxonomy" id="40686"/>
    <lineage>
        <taxon>Eukaryota</taxon>
        <taxon>Viridiplantae</taxon>
        <taxon>Streptophyta</taxon>
        <taxon>Embryophyta</taxon>
        <taxon>Tracheophyta</taxon>
        <taxon>Spermatophyta</taxon>
        <taxon>Magnoliopsida</taxon>
        <taxon>eudicotyledons</taxon>
        <taxon>Gunneridae</taxon>
        <taxon>Pentapetalae</taxon>
        <taxon>rosids</taxon>
        <taxon>fabids</taxon>
        <taxon>Malpighiales</taxon>
        <taxon>Salicaceae</taxon>
        <taxon>Saliceae</taxon>
        <taxon>Salix</taxon>
    </lineage>
</organism>